<dbReference type="Gene3D" id="3.90.550.10">
    <property type="entry name" value="Spore Coat Polysaccharide Biosynthesis Protein SpsA, Chain A"/>
    <property type="match status" value="1"/>
</dbReference>
<protein>
    <submittedName>
        <fullName evidence="2">Glycosyl transferase family 2</fullName>
    </submittedName>
</protein>
<accession>A0A0G1UGC5</accession>
<comment type="caution">
    <text evidence="2">The sequence shown here is derived from an EMBL/GenBank/DDBJ whole genome shotgun (WGS) entry which is preliminary data.</text>
</comment>
<dbReference type="Proteomes" id="UP000034607">
    <property type="component" value="Unassembled WGS sequence"/>
</dbReference>
<evidence type="ECO:0000313" key="2">
    <source>
        <dbReference type="EMBL" id="KKU56765.1"/>
    </source>
</evidence>
<proteinExistence type="predicted"/>
<organism evidence="2 3">
    <name type="scientific">Candidatus Amesbacteria bacterium GW2011_GWA2_47_11</name>
    <dbReference type="NCBI Taxonomy" id="1618357"/>
    <lineage>
        <taxon>Bacteria</taxon>
        <taxon>Candidatus Amesiibacteriota</taxon>
    </lineage>
</organism>
<dbReference type="AlphaFoldDB" id="A0A0G1UGC5"/>
<evidence type="ECO:0000313" key="3">
    <source>
        <dbReference type="Proteomes" id="UP000034607"/>
    </source>
</evidence>
<dbReference type="GO" id="GO:0016758">
    <property type="term" value="F:hexosyltransferase activity"/>
    <property type="evidence" value="ECO:0007669"/>
    <property type="project" value="UniProtKB-ARBA"/>
</dbReference>
<keyword evidence="2" id="KW-0808">Transferase</keyword>
<sequence>MSSPLISIITCTKNSGRFLADNIASASAQTHRDFEHVFVDGGSTDSTLTLISRYRRKFPRLVKLFSSPPRGISAAMNVGLVKSRGRFLIYLHSDDALAGPDVLSDTAAFISRHPRLDWFYGQIQVIEADGKPVGVFPRQWLLRQAYPRLLKFINFIPHQAVFIKRQVLADFGGFDATLSSQMDLDLWLRLADCSRWQFFPHVISRFRIHPSAQSSGISRFAQNQANFRRVIRRHTAWEYPVSVLIENIFSRLNPVLR</sequence>
<dbReference type="EMBL" id="LCNM01000003">
    <property type="protein sequence ID" value="KKU56765.1"/>
    <property type="molecule type" value="Genomic_DNA"/>
</dbReference>
<name>A0A0G1UGC5_9BACT</name>
<dbReference type="SUPFAM" id="SSF53448">
    <property type="entry name" value="Nucleotide-diphospho-sugar transferases"/>
    <property type="match status" value="1"/>
</dbReference>
<evidence type="ECO:0000259" key="1">
    <source>
        <dbReference type="Pfam" id="PF00535"/>
    </source>
</evidence>
<feature type="domain" description="Glycosyltransferase 2-like" evidence="1">
    <location>
        <begin position="7"/>
        <end position="132"/>
    </location>
</feature>
<reference evidence="2 3" key="1">
    <citation type="journal article" date="2015" name="Nature">
        <title>rRNA introns, odd ribosomes, and small enigmatic genomes across a large radiation of phyla.</title>
        <authorList>
            <person name="Brown C.T."/>
            <person name="Hug L.A."/>
            <person name="Thomas B.C."/>
            <person name="Sharon I."/>
            <person name="Castelle C.J."/>
            <person name="Singh A."/>
            <person name="Wilkins M.J."/>
            <person name="Williams K.H."/>
            <person name="Banfield J.F."/>
        </authorList>
    </citation>
    <scope>NUCLEOTIDE SEQUENCE [LARGE SCALE GENOMIC DNA]</scope>
</reference>
<dbReference type="InterPro" id="IPR029044">
    <property type="entry name" value="Nucleotide-diphossugar_trans"/>
</dbReference>
<dbReference type="InterPro" id="IPR001173">
    <property type="entry name" value="Glyco_trans_2-like"/>
</dbReference>
<dbReference type="Pfam" id="PF00535">
    <property type="entry name" value="Glycos_transf_2"/>
    <property type="match status" value="1"/>
</dbReference>
<gene>
    <name evidence="2" type="ORF">UX78_C0003G0041</name>
</gene>
<dbReference type="PANTHER" id="PTHR22916:SF3">
    <property type="entry name" value="UDP-GLCNAC:BETAGAL BETA-1,3-N-ACETYLGLUCOSAMINYLTRANSFERASE-LIKE PROTEIN 1"/>
    <property type="match status" value="1"/>
</dbReference>
<dbReference type="PANTHER" id="PTHR22916">
    <property type="entry name" value="GLYCOSYLTRANSFERASE"/>
    <property type="match status" value="1"/>
</dbReference>